<organism evidence="1 2">
    <name type="scientific">Ruminococcus albus 8</name>
    <dbReference type="NCBI Taxonomy" id="246199"/>
    <lineage>
        <taxon>Bacteria</taxon>
        <taxon>Bacillati</taxon>
        <taxon>Bacillota</taxon>
        <taxon>Clostridia</taxon>
        <taxon>Eubacteriales</taxon>
        <taxon>Oscillospiraceae</taxon>
        <taxon>Ruminococcus</taxon>
    </lineage>
</organism>
<keyword evidence="2" id="KW-1185">Reference proteome</keyword>
<sequence length="332" mass="39370">MPKKKILPMKVPKLYNYPIYGFLFSVIEEKDMNWVYSNFIQLMYHENWDMPVFEDHLKLFDACPFLKSTVFSYSKGEDEFIGTLKNGIDNENYIHLFLDWVYVNDKYSGPTLPHSTIISGYDDNKQVFIAHDNYGGGRFVSKEISYEDTVKAFFSAVRTGGNDSADSRYLRDIAYEKYDRTVITVIDYKKIFERIGRYLDASPEPVSFYDTKAEYGIDVYERLARKMEKGYSNMTKDLHMLYEHKLLMCKRIEHCFYEKHTDIPEVYEVLEEYEQLCKEHQTLRNSYIKSFFTKEDPSGDDSMFAQKMRTFATRERDTLNKLLTVKDIFVQM</sequence>
<dbReference type="EMBL" id="ADKM02000040">
    <property type="protein sequence ID" value="EGC04100.1"/>
    <property type="molecule type" value="Genomic_DNA"/>
</dbReference>
<dbReference type="AlphaFoldDB" id="E9S9F1"/>
<dbReference type="Proteomes" id="UP000004259">
    <property type="component" value="Unassembled WGS sequence"/>
</dbReference>
<proteinExistence type="predicted"/>
<dbReference type="RefSeq" id="WP_002847597.1">
    <property type="nucleotide sequence ID" value="NZ_ADKM02000040.1"/>
</dbReference>
<gene>
    <name evidence="1" type="ORF">CUS_6264</name>
</gene>
<dbReference type="STRING" id="246199.CUS_6264"/>
<accession>E9S9F1</accession>
<protein>
    <submittedName>
        <fullName evidence="1">Conserved domain protein</fullName>
    </submittedName>
</protein>
<reference evidence="1 2" key="1">
    <citation type="submission" date="2011-02" db="EMBL/GenBank/DDBJ databases">
        <authorList>
            <person name="Nelson K.E."/>
            <person name="Sutton G."/>
            <person name="Torralba M."/>
            <person name="Durkin S."/>
            <person name="Harkins D."/>
            <person name="Montgomery R."/>
            <person name="Ziemer C."/>
            <person name="Klaassens E."/>
            <person name="Ocuiv P."/>
            <person name="Morrison M."/>
        </authorList>
    </citation>
    <scope>NUCLEOTIDE SEQUENCE [LARGE SCALE GENOMIC DNA]</scope>
    <source>
        <strain evidence="1 2">8</strain>
    </source>
</reference>
<evidence type="ECO:0000313" key="1">
    <source>
        <dbReference type="EMBL" id="EGC04100.1"/>
    </source>
</evidence>
<dbReference type="eggNOG" id="ENOG5032013">
    <property type="taxonomic scope" value="Bacteria"/>
</dbReference>
<evidence type="ECO:0000313" key="2">
    <source>
        <dbReference type="Proteomes" id="UP000004259"/>
    </source>
</evidence>
<dbReference type="OrthoDB" id="2624539at2"/>
<comment type="caution">
    <text evidence="1">The sequence shown here is derived from an EMBL/GenBank/DDBJ whole genome shotgun (WGS) entry which is preliminary data.</text>
</comment>
<name>E9S9F1_RUMAL</name>